<dbReference type="EMBL" id="BTGU01011651">
    <property type="protein sequence ID" value="GMN72434.1"/>
    <property type="molecule type" value="Genomic_DNA"/>
</dbReference>
<feature type="compositionally biased region" description="Basic and acidic residues" evidence="1">
    <location>
        <begin position="119"/>
        <end position="134"/>
    </location>
</feature>
<comment type="caution">
    <text evidence="4">The sequence shown here is derived from an EMBL/GenBank/DDBJ whole genome shotgun (WGS) entry which is preliminary data.</text>
</comment>
<organism evidence="4 6">
    <name type="scientific">Ficus carica</name>
    <name type="common">Common fig</name>
    <dbReference type="NCBI Taxonomy" id="3494"/>
    <lineage>
        <taxon>Eukaryota</taxon>
        <taxon>Viridiplantae</taxon>
        <taxon>Streptophyta</taxon>
        <taxon>Embryophyta</taxon>
        <taxon>Tracheophyta</taxon>
        <taxon>Spermatophyta</taxon>
        <taxon>Magnoliopsida</taxon>
        <taxon>eudicotyledons</taxon>
        <taxon>Gunneridae</taxon>
        <taxon>Pentapetalae</taxon>
        <taxon>rosids</taxon>
        <taxon>fabids</taxon>
        <taxon>Rosales</taxon>
        <taxon>Moraceae</taxon>
        <taxon>Ficeae</taxon>
        <taxon>Ficus</taxon>
    </lineage>
</organism>
<dbReference type="EMBL" id="BTGU01011650">
    <property type="protein sequence ID" value="GMN72428.1"/>
    <property type="molecule type" value="Genomic_DNA"/>
</dbReference>
<reference evidence="4" key="1">
    <citation type="submission" date="2023-07" db="EMBL/GenBank/DDBJ databases">
        <title>draft genome sequence of fig (Ficus carica).</title>
        <authorList>
            <person name="Takahashi T."/>
            <person name="Nishimura K."/>
        </authorList>
    </citation>
    <scope>NUCLEOTIDE SEQUENCE</scope>
</reference>
<evidence type="ECO:0000313" key="6">
    <source>
        <dbReference type="Proteomes" id="UP001187192"/>
    </source>
</evidence>
<protein>
    <submittedName>
        <fullName evidence="4">Uncharacterized protein</fullName>
    </submittedName>
</protein>
<dbReference type="Proteomes" id="UP001187192">
    <property type="component" value="Unassembled WGS sequence"/>
</dbReference>
<feature type="region of interest" description="Disordered" evidence="1">
    <location>
        <begin position="119"/>
        <end position="143"/>
    </location>
</feature>
<sequence length="208" mass="22847">MLWSEVERRMGWFVWRKEVKMMALIIQKNGGKNGNMKVPHPYQSDWGSILEEEEVLCPRNSSSQKLDVQNRATVMSPGAKPGEATTATAFLTALRFIVKKKNLSQERRRAQWPTVANTRRDKLDNGHGGRRFSDGSDGVEEAEGRFPMGDRSAPDLEIPHCDGGGDGIATKAGVETVPYGRRTLAGSGQSATPPRRICAAHGGRLSSK</sequence>
<evidence type="ECO:0000313" key="3">
    <source>
        <dbReference type="EMBL" id="GMN72336.1"/>
    </source>
</evidence>
<dbReference type="AlphaFoldDB" id="A0AA88EDG5"/>
<dbReference type="EMBL" id="BTGU01011626">
    <property type="protein sequence ID" value="GMN72332.1"/>
    <property type="molecule type" value="Genomic_DNA"/>
</dbReference>
<keyword evidence="6" id="KW-1185">Reference proteome</keyword>
<name>A0AA88EDG5_FICCA</name>
<evidence type="ECO:0000313" key="5">
    <source>
        <dbReference type="EMBL" id="GMN72434.1"/>
    </source>
</evidence>
<gene>
    <name evidence="2" type="ORF">TIFTF001_052833</name>
    <name evidence="3" type="ORF">TIFTF001_052835</name>
    <name evidence="4" type="ORF">TIFTF001_052854</name>
    <name evidence="5" type="ORF">TIFTF001_052856</name>
</gene>
<evidence type="ECO:0000313" key="4">
    <source>
        <dbReference type="EMBL" id="GMN72428.1"/>
    </source>
</evidence>
<feature type="region of interest" description="Disordered" evidence="1">
    <location>
        <begin position="181"/>
        <end position="208"/>
    </location>
</feature>
<dbReference type="EMBL" id="BTGU01011627">
    <property type="protein sequence ID" value="GMN72336.1"/>
    <property type="molecule type" value="Genomic_DNA"/>
</dbReference>
<evidence type="ECO:0000256" key="1">
    <source>
        <dbReference type="SAM" id="MobiDB-lite"/>
    </source>
</evidence>
<proteinExistence type="predicted"/>
<evidence type="ECO:0000313" key="2">
    <source>
        <dbReference type="EMBL" id="GMN72332.1"/>
    </source>
</evidence>
<accession>A0AA88EDG5</accession>